<gene>
    <name evidence="2" type="ORF">PECAL_4P25920</name>
</gene>
<feature type="region of interest" description="Disordered" evidence="1">
    <location>
        <begin position="181"/>
        <end position="208"/>
    </location>
</feature>
<dbReference type="OrthoDB" id="185361at2759"/>
<keyword evidence="3" id="KW-1185">Reference proteome</keyword>
<dbReference type="AlphaFoldDB" id="A0A8J2X532"/>
<reference evidence="2" key="1">
    <citation type="submission" date="2021-11" db="EMBL/GenBank/DDBJ databases">
        <authorList>
            <consortium name="Genoscope - CEA"/>
            <person name="William W."/>
        </authorList>
    </citation>
    <scope>NUCLEOTIDE SEQUENCE</scope>
</reference>
<name>A0A8J2X532_9STRA</name>
<dbReference type="Proteomes" id="UP000789595">
    <property type="component" value="Unassembled WGS sequence"/>
</dbReference>
<evidence type="ECO:0000313" key="2">
    <source>
        <dbReference type="EMBL" id="CAH0375266.1"/>
    </source>
</evidence>
<dbReference type="EMBL" id="CAKKNE010000004">
    <property type="protein sequence ID" value="CAH0375266.1"/>
    <property type="molecule type" value="Genomic_DNA"/>
</dbReference>
<protein>
    <submittedName>
        <fullName evidence="2">Uncharacterized protein</fullName>
    </submittedName>
</protein>
<sequence>MQMGVSYKVVYPEKFLKAQAKREKEIVGKMDEVLRIREKQAALRAQQRIKRDKKKTTLKLNGWRNGYKIQKEPEAQLRPPDRQYDIRVYSLQDKCLWTMPELGEWYNAYAKPERPEPSDPLKGGYMVPRVKTPPAPWHSHPKHHPQPVVEPPRLERMKTPPNMHDFEANLKQQRYNAEVTVKEGRFYPPQEPGRVRGYRAAPWMDRPE</sequence>
<comment type="caution">
    <text evidence="2">The sequence shown here is derived from an EMBL/GenBank/DDBJ whole genome shotgun (WGS) entry which is preliminary data.</text>
</comment>
<organism evidence="2 3">
    <name type="scientific">Pelagomonas calceolata</name>
    <dbReference type="NCBI Taxonomy" id="35677"/>
    <lineage>
        <taxon>Eukaryota</taxon>
        <taxon>Sar</taxon>
        <taxon>Stramenopiles</taxon>
        <taxon>Ochrophyta</taxon>
        <taxon>Pelagophyceae</taxon>
        <taxon>Pelagomonadales</taxon>
        <taxon>Pelagomonadaceae</taxon>
        <taxon>Pelagomonas</taxon>
    </lineage>
</organism>
<proteinExistence type="predicted"/>
<evidence type="ECO:0000313" key="3">
    <source>
        <dbReference type="Proteomes" id="UP000789595"/>
    </source>
</evidence>
<feature type="compositionally biased region" description="Basic and acidic residues" evidence="1">
    <location>
        <begin position="152"/>
        <end position="163"/>
    </location>
</feature>
<feature type="region of interest" description="Disordered" evidence="1">
    <location>
        <begin position="132"/>
        <end position="163"/>
    </location>
</feature>
<accession>A0A8J2X532</accession>
<evidence type="ECO:0000256" key="1">
    <source>
        <dbReference type="SAM" id="MobiDB-lite"/>
    </source>
</evidence>